<dbReference type="PANTHER" id="PTHR11803:SF39">
    <property type="entry name" value="2-IMINOBUTANOATE_2-IMINOPROPANOATE DEAMINASE"/>
    <property type="match status" value="1"/>
</dbReference>
<comment type="caution">
    <text evidence="2">The sequence shown here is derived from an EMBL/GenBank/DDBJ whole genome shotgun (WGS) entry which is preliminary data.</text>
</comment>
<dbReference type="AlphaFoldDB" id="A0A846N475"/>
<dbReference type="Pfam" id="PF01042">
    <property type="entry name" value="Ribonuc_L-PSP"/>
    <property type="match status" value="1"/>
</dbReference>
<dbReference type="GO" id="GO:0005829">
    <property type="term" value="C:cytosol"/>
    <property type="evidence" value="ECO:0007669"/>
    <property type="project" value="TreeGrafter"/>
</dbReference>
<dbReference type="PANTHER" id="PTHR11803">
    <property type="entry name" value="2-IMINOBUTANOATE/2-IMINOPROPANOATE DEAMINASE RIDA"/>
    <property type="match status" value="1"/>
</dbReference>
<proteinExistence type="predicted"/>
<dbReference type="InterPro" id="IPR038743">
    <property type="entry name" value="YjgH-like"/>
</dbReference>
<dbReference type="GO" id="GO:0019239">
    <property type="term" value="F:deaminase activity"/>
    <property type="evidence" value="ECO:0007669"/>
    <property type="project" value="TreeGrafter"/>
</dbReference>
<reference evidence="2 3" key="1">
    <citation type="submission" date="2020-03" db="EMBL/GenBank/DDBJ databases">
        <title>Genomic Encyclopedia of Type Strains, Phase IV (KMG-IV): sequencing the most valuable type-strain genomes for metagenomic binning, comparative biology and taxonomic classification.</title>
        <authorList>
            <person name="Goeker M."/>
        </authorList>
    </citation>
    <scope>NUCLEOTIDE SEQUENCE [LARGE SCALE GENOMIC DNA]</scope>
    <source>
        <strain evidence="2 3">DSM 19867</strain>
    </source>
</reference>
<feature type="chain" id="PRO_5032897446" evidence="1">
    <location>
        <begin position="21"/>
        <end position="152"/>
    </location>
</feature>
<evidence type="ECO:0000313" key="3">
    <source>
        <dbReference type="Proteomes" id="UP000570514"/>
    </source>
</evidence>
<keyword evidence="3" id="KW-1185">Reference proteome</keyword>
<feature type="signal peptide" evidence="1">
    <location>
        <begin position="1"/>
        <end position="20"/>
    </location>
</feature>
<dbReference type="Gene3D" id="3.30.1330.40">
    <property type="entry name" value="RutC-like"/>
    <property type="match status" value="1"/>
</dbReference>
<organism evidence="2 3">
    <name type="scientific">Rhizomicrobium palustre</name>
    <dbReference type="NCBI Taxonomy" id="189966"/>
    <lineage>
        <taxon>Bacteria</taxon>
        <taxon>Pseudomonadati</taxon>
        <taxon>Pseudomonadota</taxon>
        <taxon>Alphaproteobacteria</taxon>
        <taxon>Micropepsales</taxon>
        <taxon>Micropepsaceae</taxon>
        <taxon>Rhizomicrobium</taxon>
    </lineage>
</organism>
<name>A0A846N475_9PROT</name>
<dbReference type="InterPro" id="IPR035959">
    <property type="entry name" value="RutC-like_sf"/>
</dbReference>
<protein>
    <submittedName>
        <fullName evidence="2">Enamine deaminase RidA (YjgF/YER057c/UK114 family)</fullName>
    </submittedName>
</protein>
<dbReference type="SUPFAM" id="SSF55298">
    <property type="entry name" value="YjgF-like"/>
    <property type="match status" value="1"/>
</dbReference>
<gene>
    <name evidence="2" type="ORF">FHS83_003339</name>
</gene>
<dbReference type="CDD" id="cd02198">
    <property type="entry name" value="YjgH_like"/>
    <property type="match status" value="1"/>
</dbReference>
<sequence length="152" mass="16281">MKTFTAAMLAVAAVTAGAVASETPALMSEDPGFRKLQENWGFADARIAGDTIYLSGVVAGTRTGETDLEAAYGRAFEDIGAILKRAGASWADVVDITSFHTDLKTQMPAIVAVKSRYIKAPFPAWTAIQVVRLIPDNGITEIKIIARRPAKR</sequence>
<evidence type="ECO:0000256" key="1">
    <source>
        <dbReference type="SAM" id="SignalP"/>
    </source>
</evidence>
<keyword evidence="1" id="KW-0732">Signal</keyword>
<dbReference type="RefSeq" id="WP_167084214.1">
    <property type="nucleotide sequence ID" value="NZ_BAAADC010000001.1"/>
</dbReference>
<dbReference type="Proteomes" id="UP000570514">
    <property type="component" value="Unassembled WGS sequence"/>
</dbReference>
<accession>A0A846N475</accession>
<evidence type="ECO:0000313" key="2">
    <source>
        <dbReference type="EMBL" id="NIK90021.1"/>
    </source>
</evidence>
<dbReference type="EMBL" id="JAASRM010000001">
    <property type="protein sequence ID" value="NIK90021.1"/>
    <property type="molecule type" value="Genomic_DNA"/>
</dbReference>
<dbReference type="InterPro" id="IPR006175">
    <property type="entry name" value="YjgF/YER057c/UK114"/>
</dbReference>